<dbReference type="InterPro" id="IPR032675">
    <property type="entry name" value="LRR_dom_sf"/>
</dbReference>
<keyword evidence="1" id="KW-0433">Leucine-rich repeat</keyword>
<feature type="compositionally biased region" description="Basic and acidic residues" evidence="4">
    <location>
        <begin position="10"/>
        <end position="22"/>
    </location>
</feature>
<evidence type="ECO:0000256" key="3">
    <source>
        <dbReference type="ARBA" id="ARBA00022821"/>
    </source>
</evidence>
<dbReference type="InterPro" id="IPR036388">
    <property type="entry name" value="WH-like_DNA-bd_sf"/>
</dbReference>
<dbReference type="InterPro" id="IPR042197">
    <property type="entry name" value="Apaf_helical"/>
</dbReference>
<evidence type="ECO:0000256" key="4">
    <source>
        <dbReference type="SAM" id="MobiDB-lite"/>
    </source>
</evidence>
<dbReference type="Gene3D" id="1.10.10.10">
    <property type="entry name" value="Winged helix-like DNA-binding domain superfamily/Winged helix DNA-binding domain"/>
    <property type="match status" value="1"/>
</dbReference>
<feature type="region of interest" description="Disordered" evidence="4">
    <location>
        <begin position="1"/>
        <end position="33"/>
    </location>
</feature>
<dbReference type="Gene3D" id="3.40.50.10140">
    <property type="entry name" value="Toll/interleukin-1 receptor homology (TIR) domain"/>
    <property type="match status" value="1"/>
</dbReference>
<evidence type="ECO:0000313" key="7">
    <source>
        <dbReference type="Proteomes" id="UP000824469"/>
    </source>
</evidence>
<dbReference type="PANTHER" id="PTHR11017">
    <property type="entry name" value="LEUCINE-RICH REPEAT-CONTAINING PROTEIN"/>
    <property type="match status" value="1"/>
</dbReference>
<protein>
    <recommendedName>
        <fullName evidence="5">TIR domain-containing protein</fullName>
    </recommendedName>
</protein>
<dbReference type="Pfam" id="PF23282">
    <property type="entry name" value="WHD_ROQ1"/>
    <property type="match status" value="1"/>
</dbReference>
<organism evidence="6 7">
    <name type="scientific">Taxus chinensis</name>
    <name type="common">Chinese yew</name>
    <name type="synonym">Taxus wallichiana var. chinensis</name>
    <dbReference type="NCBI Taxonomy" id="29808"/>
    <lineage>
        <taxon>Eukaryota</taxon>
        <taxon>Viridiplantae</taxon>
        <taxon>Streptophyta</taxon>
        <taxon>Embryophyta</taxon>
        <taxon>Tracheophyta</taxon>
        <taxon>Spermatophyta</taxon>
        <taxon>Pinopsida</taxon>
        <taxon>Pinidae</taxon>
        <taxon>Conifers II</taxon>
        <taxon>Cupressales</taxon>
        <taxon>Taxaceae</taxon>
        <taxon>Taxus</taxon>
    </lineage>
</organism>
<evidence type="ECO:0000313" key="6">
    <source>
        <dbReference type="EMBL" id="KAH9288602.1"/>
    </source>
</evidence>
<dbReference type="Pfam" id="PF00931">
    <property type="entry name" value="NB-ARC"/>
    <property type="match status" value="1"/>
</dbReference>
<dbReference type="GO" id="GO:0006952">
    <property type="term" value="P:defense response"/>
    <property type="evidence" value="ECO:0007669"/>
    <property type="project" value="UniProtKB-KW"/>
</dbReference>
<dbReference type="InterPro" id="IPR058192">
    <property type="entry name" value="WHD_ROQ1-like"/>
</dbReference>
<dbReference type="InterPro" id="IPR027417">
    <property type="entry name" value="P-loop_NTPase"/>
</dbReference>
<dbReference type="InterPro" id="IPR055414">
    <property type="entry name" value="LRR_R13L4/SHOC2-like"/>
</dbReference>
<comment type="caution">
    <text evidence="6">The sequence shown here is derived from an EMBL/GenBank/DDBJ whole genome shotgun (WGS) entry which is preliminary data.</text>
</comment>
<proteinExistence type="predicted"/>
<dbReference type="GO" id="GO:0043531">
    <property type="term" value="F:ADP binding"/>
    <property type="evidence" value="ECO:0007669"/>
    <property type="project" value="InterPro"/>
</dbReference>
<dbReference type="Pfam" id="PF23598">
    <property type="entry name" value="LRR_14"/>
    <property type="match status" value="1"/>
</dbReference>
<keyword evidence="2" id="KW-0677">Repeat</keyword>
<dbReference type="SUPFAM" id="SSF52058">
    <property type="entry name" value="L domain-like"/>
    <property type="match status" value="1"/>
</dbReference>
<sequence length="1042" mass="118511">MASSSSSHQQNEEPHNDQEHHAFSGIEPPGKRRKVDESRRLYDVFINHRGPDVKDTLATQLYISLQELGIRAFLDSKEKELGDSFSSTIETAIRSAAVHIAIFSKNYAESPWCLVELVLMLQSKAKIVPVFYDVQPGELRHIEKGVYADAFTNYEKKSRYLQKLKEWKEALQSVSFLTGEEFNGDCKNIVSAVQKELERLKPKLPVAKYPVGLHKLVQDFEKECLDELVDDFESQCRMSEEGKDKPKIVGIFGMGGIGKTTLSKELFNRKRSQYSRRCFLFDVREAYVKREVPSLQMQLVKNIFGENPSDFKSIDQGASYIEDCITRNNDLSFLVILDDIDHAEQLDAFSSIHKSRNSLVIVTTRDVGVLVSTGITTGYNLKGMDRAAAKELFCWHAFQQPHPTNGYEDLVNAFLDGCGGLPLSLQVLGRHVCGRDKNYWRLELKKVSTMLPQDIKQRLKISFDSLDNEEKQIFMDIACFFINKMKKMALRIWEGSGWNGEHALQKLKDKCLVEEIEAEAWRGDGDELVLRMHDHLRDLGREMSDELSPRMWRRQDIESMGLEGFQFILSSNWRCFGSVKERSMNATIRYFIGNSNGWSHTSTSLLWLEIHFARSRYISKWIPLQDHFSNYKNRTQMIGIPSWIPLQNLQYLAISFGDLIRLWQSDVKQPSSLKELYIKDTTLEEFPGLIRMSNRLEKVVLNGTEIPIEWLSFLESLKSANLSRDNDGYAAFGSSFSRVKIGYATFESSSSHVVLKGLQFRGLVALNNKGQSPTVESPMSSLRKVEFGRQHSVTKVLISGYHYPNLESLHLTDMDNLTDVDLISVTTLVSLELTACYNLKSISGISHLTNLKVLKIKECSKIEELPGLSHLTNLKVLKIKECSKFEELPGLSHLSCLKKVSIVACTKLKSVSGISHLTNLKVLKIKGCSKFEVHPEKLPPGLSHLTNLKVFKSLCRPEIEELPVLSHLELDECANLKVVYISSLPKLVKISIHHCSELETVKIERCEKLQNIAGIERCEKLQNMEILLCNGVAIRNCIHSLQ</sequence>
<dbReference type="InterPro" id="IPR002182">
    <property type="entry name" value="NB-ARC"/>
</dbReference>
<dbReference type="PANTHER" id="PTHR11017:SF385">
    <property type="entry name" value="DISEASE RESISTANCE PROTEIN (TIR-NBS-LRR CLASS)-RELATED"/>
    <property type="match status" value="1"/>
</dbReference>
<dbReference type="InterPro" id="IPR035897">
    <property type="entry name" value="Toll_tir_struct_dom_sf"/>
</dbReference>
<feature type="non-terminal residue" evidence="6">
    <location>
        <position position="1"/>
    </location>
</feature>
<dbReference type="Gene3D" id="3.80.10.10">
    <property type="entry name" value="Ribonuclease Inhibitor"/>
    <property type="match status" value="3"/>
</dbReference>
<gene>
    <name evidence="6" type="ORF">KI387_032719</name>
</gene>
<dbReference type="InterPro" id="IPR000157">
    <property type="entry name" value="TIR_dom"/>
</dbReference>
<dbReference type="SUPFAM" id="SSF52200">
    <property type="entry name" value="Toll/Interleukin receptor TIR domain"/>
    <property type="match status" value="1"/>
</dbReference>
<keyword evidence="7" id="KW-1185">Reference proteome</keyword>
<dbReference type="GO" id="GO:0007165">
    <property type="term" value="P:signal transduction"/>
    <property type="evidence" value="ECO:0007669"/>
    <property type="project" value="InterPro"/>
</dbReference>
<dbReference type="PRINTS" id="PR00364">
    <property type="entry name" value="DISEASERSIST"/>
</dbReference>
<dbReference type="SUPFAM" id="SSF52540">
    <property type="entry name" value="P-loop containing nucleoside triphosphate hydrolases"/>
    <property type="match status" value="1"/>
</dbReference>
<dbReference type="Pfam" id="PF01582">
    <property type="entry name" value="TIR"/>
    <property type="match status" value="1"/>
</dbReference>
<keyword evidence="3" id="KW-0611">Plant defense</keyword>
<evidence type="ECO:0000259" key="5">
    <source>
        <dbReference type="PROSITE" id="PS50104"/>
    </source>
</evidence>
<dbReference type="Proteomes" id="UP000824469">
    <property type="component" value="Unassembled WGS sequence"/>
</dbReference>
<dbReference type="InterPro" id="IPR044974">
    <property type="entry name" value="Disease_R_plants"/>
</dbReference>
<name>A0AA38BSH0_TAXCH</name>
<reference evidence="6 7" key="1">
    <citation type="journal article" date="2021" name="Nat. Plants">
        <title>The Taxus genome provides insights into paclitaxel biosynthesis.</title>
        <authorList>
            <person name="Xiong X."/>
            <person name="Gou J."/>
            <person name="Liao Q."/>
            <person name="Li Y."/>
            <person name="Zhou Q."/>
            <person name="Bi G."/>
            <person name="Li C."/>
            <person name="Du R."/>
            <person name="Wang X."/>
            <person name="Sun T."/>
            <person name="Guo L."/>
            <person name="Liang H."/>
            <person name="Lu P."/>
            <person name="Wu Y."/>
            <person name="Zhang Z."/>
            <person name="Ro D.K."/>
            <person name="Shang Y."/>
            <person name="Huang S."/>
            <person name="Yan J."/>
        </authorList>
    </citation>
    <scope>NUCLEOTIDE SEQUENCE [LARGE SCALE GENOMIC DNA]</scope>
    <source>
        <strain evidence="6">Ta-2019</strain>
    </source>
</reference>
<dbReference type="SMART" id="SM00255">
    <property type="entry name" value="TIR"/>
    <property type="match status" value="1"/>
</dbReference>
<dbReference type="Gene3D" id="1.10.8.430">
    <property type="entry name" value="Helical domain of apoptotic protease-activating factors"/>
    <property type="match status" value="1"/>
</dbReference>
<dbReference type="EMBL" id="JAHRHJ020003813">
    <property type="protein sequence ID" value="KAH9288602.1"/>
    <property type="molecule type" value="Genomic_DNA"/>
</dbReference>
<dbReference type="GO" id="GO:0051707">
    <property type="term" value="P:response to other organism"/>
    <property type="evidence" value="ECO:0007669"/>
    <property type="project" value="UniProtKB-ARBA"/>
</dbReference>
<dbReference type="Gene3D" id="3.40.50.300">
    <property type="entry name" value="P-loop containing nucleotide triphosphate hydrolases"/>
    <property type="match status" value="1"/>
</dbReference>
<dbReference type="PROSITE" id="PS50104">
    <property type="entry name" value="TIR"/>
    <property type="match status" value="1"/>
</dbReference>
<dbReference type="AlphaFoldDB" id="A0AA38BSH0"/>
<accession>A0AA38BSH0</accession>
<evidence type="ECO:0000256" key="2">
    <source>
        <dbReference type="ARBA" id="ARBA00022737"/>
    </source>
</evidence>
<evidence type="ECO:0000256" key="1">
    <source>
        <dbReference type="ARBA" id="ARBA00022614"/>
    </source>
</evidence>
<feature type="domain" description="TIR" evidence="5">
    <location>
        <begin position="40"/>
        <end position="197"/>
    </location>
</feature>